<protein>
    <submittedName>
        <fullName evidence="1">Uncharacterized protein</fullName>
    </submittedName>
</protein>
<evidence type="ECO:0000313" key="2">
    <source>
        <dbReference type="Proteomes" id="UP000187455"/>
    </source>
</evidence>
<dbReference type="OrthoDB" id="10638904at2759"/>
<sequence>MGSDKKLGMSWTQLKEEGRDAFEAAKSISKHLPDLYFNMQEDFKARATIFIFHSVSDAQQLMEKYIIYGEKKVEFYQTVRYEENGTIIDIPSYRGCRYYIPHKINQCTTGCARDDKRHKCM</sequence>
<name>A0A1R0H191_9FUNG</name>
<accession>A0A1R0H191</accession>
<gene>
    <name evidence="1" type="ORF">AYI68_g2967</name>
</gene>
<dbReference type="Proteomes" id="UP000187455">
    <property type="component" value="Unassembled WGS sequence"/>
</dbReference>
<dbReference type="AlphaFoldDB" id="A0A1R0H191"/>
<proteinExistence type="predicted"/>
<reference evidence="1 2" key="1">
    <citation type="journal article" date="2016" name="Mol. Biol. Evol.">
        <title>Genome-Wide Survey of Gut Fungi (Harpellales) Reveals the First Horizontally Transferred Ubiquitin Gene from a Mosquito Host.</title>
        <authorList>
            <person name="Wang Y."/>
            <person name="White M.M."/>
            <person name="Kvist S."/>
            <person name="Moncalvo J.M."/>
        </authorList>
    </citation>
    <scope>NUCLEOTIDE SEQUENCE [LARGE SCALE GENOMIC DNA]</scope>
    <source>
        <strain evidence="1 2">ALG-7-W6</strain>
    </source>
</reference>
<dbReference type="EMBL" id="LSSL01001187">
    <property type="protein sequence ID" value="OLY82901.1"/>
    <property type="molecule type" value="Genomic_DNA"/>
</dbReference>
<organism evidence="1 2">
    <name type="scientific">Smittium mucronatum</name>
    <dbReference type="NCBI Taxonomy" id="133383"/>
    <lineage>
        <taxon>Eukaryota</taxon>
        <taxon>Fungi</taxon>
        <taxon>Fungi incertae sedis</taxon>
        <taxon>Zoopagomycota</taxon>
        <taxon>Kickxellomycotina</taxon>
        <taxon>Harpellomycetes</taxon>
        <taxon>Harpellales</taxon>
        <taxon>Legeriomycetaceae</taxon>
        <taxon>Smittium</taxon>
    </lineage>
</organism>
<keyword evidence="2" id="KW-1185">Reference proteome</keyword>
<feature type="non-terminal residue" evidence="1">
    <location>
        <position position="121"/>
    </location>
</feature>
<evidence type="ECO:0000313" key="1">
    <source>
        <dbReference type="EMBL" id="OLY82901.1"/>
    </source>
</evidence>
<comment type="caution">
    <text evidence="1">The sequence shown here is derived from an EMBL/GenBank/DDBJ whole genome shotgun (WGS) entry which is preliminary data.</text>
</comment>